<evidence type="ECO:0000313" key="1">
    <source>
        <dbReference type="EMBL" id="QIN97979.1"/>
    </source>
</evidence>
<dbReference type="GO" id="GO:0003677">
    <property type="term" value="F:DNA binding"/>
    <property type="evidence" value="ECO:0007669"/>
    <property type="project" value="InterPro"/>
</dbReference>
<dbReference type="InterPro" id="IPR016177">
    <property type="entry name" value="DNA-bd_dom_sf"/>
</dbReference>
<keyword evidence="2" id="KW-1185">Reference proteome</keyword>
<gene>
    <name evidence="1" type="ORF">pink_26</name>
</gene>
<sequence>MLQGVNRRSENCYRARIGGKKNYEVIGNFRTEKEAHIAWFNRKIELAYQYKELCDSIDPRLFEGVLRKIHSMKEV</sequence>
<evidence type="ECO:0000313" key="2">
    <source>
        <dbReference type="Proteomes" id="UP000503246"/>
    </source>
</evidence>
<dbReference type="SUPFAM" id="SSF54171">
    <property type="entry name" value="DNA-binding domain"/>
    <property type="match status" value="1"/>
</dbReference>
<organism evidence="1 2">
    <name type="scientific">Salmonella phage pink</name>
    <dbReference type="NCBI Taxonomy" id="2713312"/>
    <lineage>
        <taxon>Viruses</taxon>
        <taxon>Duplodnaviria</taxon>
        <taxon>Heunggongvirae</taxon>
        <taxon>Uroviricota</taxon>
        <taxon>Caudoviricetes</taxon>
        <taxon>Sarkviridae</taxon>
        <taxon>Guernseyvirinae</taxon>
        <taxon>Jerseyvirus</taxon>
        <taxon>Jerseyvirus pink</taxon>
    </lineage>
</organism>
<dbReference type="EMBL" id="MT074430">
    <property type="protein sequence ID" value="QIN97979.1"/>
    <property type="molecule type" value="Genomic_DNA"/>
</dbReference>
<proteinExistence type="predicted"/>
<name>A0A6G8R9E4_9CAUD</name>
<accession>A0A6G8R9E4</accession>
<reference evidence="2" key="1">
    <citation type="submission" date="2020-02" db="EMBL/GenBank/DDBJ databases">
        <authorList>
            <person name="Olsen N.S."/>
            <person name="Forero-Junco L."/>
            <person name="Kot W."/>
            <person name="Hansen L.H."/>
        </authorList>
    </citation>
    <scope>NUCLEOTIDE SEQUENCE [LARGE SCALE GENOMIC DNA]</scope>
</reference>
<protein>
    <submittedName>
        <fullName evidence="1">Uncharacterized protein</fullName>
    </submittedName>
</protein>
<dbReference type="Proteomes" id="UP000503246">
    <property type="component" value="Segment"/>
</dbReference>